<keyword evidence="4" id="KW-0479">Metal-binding</keyword>
<comment type="function">
    <text evidence="7">Supplies octaprenyl diphosphate, the precursor for the side chain of the isoprenoid quinones ubiquinone and menaquinone.</text>
</comment>
<evidence type="ECO:0000256" key="5">
    <source>
        <dbReference type="ARBA" id="ARBA00022842"/>
    </source>
</evidence>
<reference evidence="14" key="1">
    <citation type="journal article" date="2011" name="J. Bacteriol.">
        <title>Genome sequences of eight morphologically diverse alphaproteobacteria.</title>
        <authorList>
            <consortium name="US DOE Joint Genome Institute"/>
            <person name="Brown P.J."/>
            <person name="Kysela D.T."/>
            <person name="Buechlein A."/>
            <person name="Hemmerich C."/>
            <person name="Brun Y.V."/>
        </authorList>
    </citation>
    <scope>NUCLEOTIDE SEQUENCE [LARGE SCALE GENOMIC DNA]</scope>
    <source>
        <strain evidence="14">ATCC 51888 / DSM 1869 / NCIB 11706 / TK 0415</strain>
    </source>
</reference>
<dbReference type="AlphaFoldDB" id="D8JUN4"/>
<dbReference type="PANTHER" id="PTHR12001">
    <property type="entry name" value="GERANYLGERANYL PYROPHOSPHATE SYNTHASE"/>
    <property type="match status" value="1"/>
</dbReference>
<keyword evidence="3 12" id="KW-0808">Transferase</keyword>
<dbReference type="GO" id="GO:0008299">
    <property type="term" value="P:isoprenoid biosynthetic process"/>
    <property type="evidence" value="ECO:0007669"/>
    <property type="project" value="InterPro"/>
</dbReference>
<organism evidence="13 14">
    <name type="scientific">Hyphomicrobium denitrificans (strain ATCC 51888 / DSM 1869 / NCIMB 11706 / TK 0415)</name>
    <dbReference type="NCBI Taxonomy" id="582899"/>
    <lineage>
        <taxon>Bacteria</taxon>
        <taxon>Pseudomonadati</taxon>
        <taxon>Pseudomonadota</taxon>
        <taxon>Alphaproteobacteria</taxon>
        <taxon>Hyphomicrobiales</taxon>
        <taxon>Hyphomicrobiaceae</taxon>
        <taxon>Hyphomicrobium</taxon>
    </lineage>
</organism>
<comment type="cofactor">
    <cofactor evidence="1">
        <name>Mg(2+)</name>
        <dbReference type="ChEBI" id="CHEBI:18420"/>
    </cofactor>
</comment>
<evidence type="ECO:0000256" key="11">
    <source>
        <dbReference type="ARBA" id="ARBA00083124"/>
    </source>
</evidence>
<evidence type="ECO:0000256" key="10">
    <source>
        <dbReference type="ARBA" id="ARBA00079637"/>
    </source>
</evidence>
<evidence type="ECO:0000313" key="13">
    <source>
        <dbReference type="EMBL" id="ADJ24664.1"/>
    </source>
</evidence>
<dbReference type="InterPro" id="IPR008949">
    <property type="entry name" value="Isoprenoid_synthase_dom_sf"/>
</dbReference>
<dbReference type="CDD" id="cd00685">
    <property type="entry name" value="Trans_IPPS_HT"/>
    <property type="match status" value="1"/>
</dbReference>
<dbReference type="InterPro" id="IPR000092">
    <property type="entry name" value="Polyprenyl_synt"/>
</dbReference>
<sequence length="342" mass="37051">MGINLGRVIPLDDLRETGQKLEPLLALVADDLEAINRIILDKAVSDVEMIPELAHHLIDSGGKRLRPMLALASAKLCGYGGNGHIRTASAVEFMHTATLLHDDVVDESATRRGRKTARMIWGNQASVLVGDFLLGQAFKMFVDVGSLPVLRIMSNAAATIAEGEVMQLAAAKNTSTTEDDYLAIINAKTAALFSAAAESGAALTQRPPEEQSALRSYGKNLGLAFQLVDDALDYAGDSSRLGKSVGDDFREGKITLPVILSFRRGSPEERQFWNRTIADGDINDGDLEQAVGFMRKHKAIEATFERARSYGAIARDALAIFPDSREKDALEQVIAFCIGRSH</sequence>
<evidence type="ECO:0000256" key="3">
    <source>
        <dbReference type="ARBA" id="ARBA00022679"/>
    </source>
</evidence>
<dbReference type="SUPFAM" id="SSF48576">
    <property type="entry name" value="Terpenoid synthases"/>
    <property type="match status" value="1"/>
</dbReference>
<dbReference type="STRING" id="582899.Hden_2868"/>
<dbReference type="PROSITE" id="PS00723">
    <property type="entry name" value="POLYPRENYL_SYNTHASE_1"/>
    <property type="match status" value="1"/>
</dbReference>
<name>D8JUN4_HYPDA</name>
<dbReference type="SFLD" id="SFLDS00005">
    <property type="entry name" value="Isoprenoid_Synthase_Type_I"/>
    <property type="match status" value="1"/>
</dbReference>
<keyword evidence="14" id="KW-1185">Reference proteome</keyword>
<protein>
    <recommendedName>
        <fullName evidence="9">Octaprenyl diphosphate synthase</fullName>
        <ecNumber evidence="8">2.5.1.90</ecNumber>
    </recommendedName>
    <alternativeName>
        <fullName evidence="11">All-trans-octaprenyl-diphosphate synthase</fullName>
    </alternativeName>
    <alternativeName>
        <fullName evidence="10">Octaprenyl pyrophosphate synthase</fullName>
    </alternativeName>
</protein>
<gene>
    <name evidence="13" type="ordered locus">Hden_2868</name>
</gene>
<dbReference type="FunFam" id="1.10.600.10:FF:000002">
    <property type="entry name" value="Octaprenyl diphosphate synthase"/>
    <property type="match status" value="1"/>
</dbReference>
<comment type="similarity">
    <text evidence="2 12">Belongs to the FPP/GGPP synthase family.</text>
</comment>
<dbReference type="eggNOG" id="COG0142">
    <property type="taxonomic scope" value="Bacteria"/>
</dbReference>
<dbReference type="Gene3D" id="1.10.600.10">
    <property type="entry name" value="Farnesyl Diphosphate Synthase"/>
    <property type="match status" value="1"/>
</dbReference>
<dbReference type="KEGG" id="hdn:Hden_2868"/>
<dbReference type="HOGENOM" id="CLU_014015_2_0_5"/>
<evidence type="ECO:0000256" key="9">
    <source>
        <dbReference type="ARBA" id="ARBA00072473"/>
    </source>
</evidence>
<dbReference type="EMBL" id="CP002083">
    <property type="protein sequence ID" value="ADJ24664.1"/>
    <property type="molecule type" value="Genomic_DNA"/>
</dbReference>
<dbReference type="InterPro" id="IPR033749">
    <property type="entry name" value="Polyprenyl_synt_CS"/>
</dbReference>
<evidence type="ECO:0000256" key="12">
    <source>
        <dbReference type="RuleBase" id="RU004466"/>
    </source>
</evidence>
<evidence type="ECO:0000256" key="6">
    <source>
        <dbReference type="ARBA" id="ARBA00051506"/>
    </source>
</evidence>
<keyword evidence="5" id="KW-0460">Magnesium</keyword>
<evidence type="ECO:0000256" key="8">
    <source>
        <dbReference type="ARBA" id="ARBA00066511"/>
    </source>
</evidence>
<dbReference type="GO" id="GO:0106350">
    <property type="term" value="F:all-trans-octaprenyl-diphosphate synthase activity"/>
    <property type="evidence" value="ECO:0007669"/>
    <property type="project" value="UniProtKB-EC"/>
</dbReference>
<evidence type="ECO:0000256" key="1">
    <source>
        <dbReference type="ARBA" id="ARBA00001946"/>
    </source>
</evidence>
<dbReference type="PANTHER" id="PTHR12001:SF69">
    <property type="entry name" value="ALL TRANS-POLYPRENYL-DIPHOSPHATE SYNTHASE PDSS1"/>
    <property type="match status" value="1"/>
</dbReference>
<evidence type="ECO:0000313" key="14">
    <source>
        <dbReference type="Proteomes" id="UP000002033"/>
    </source>
</evidence>
<dbReference type="EC" id="2.5.1.90" evidence="8"/>
<accession>D8JUN4</accession>
<evidence type="ECO:0000256" key="7">
    <source>
        <dbReference type="ARBA" id="ARBA00055029"/>
    </source>
</evidence>
<evidence type="ECO:0000256" key="2">
    <source>
        <dbReference type="ARBA" id="ARBA00006706"/>
    </source>
</evidence>
<proteinExistence type="inferred from homology"/>
<evidence type="ECO:0000256" key="4">
    <source>
        <dbReference type="ARBA" id="ARBA00022723"/>
    </source>
</evidence>
<dbReference type="GO" id="GO:0046872">
    <property type="term" value="F:metal ion binding"/>
    <property type="evidence" value="ECO:0007669"/>
    <property type="project" value="UniProtKB-KW"/>
</dbReference>
<dbReference type="Pfam" id="PF00348">
    <property type="entry name" value="polyprenyl_synt"/>
    <property type="match status" value="1"/>
</dbReference>
<comment type="catalytic activity">
    <reaction evidence="6">
        <text>5 isopentenyl diphosphate + (2E,6E)-farnesyl diphosphate = all-trans-octaprenyl diphosphate + 5 diphosphate</text>
        <dbReference type="Rhea" id="RHEA:27798"/>
        <dbReference type="ChEBI" id="CHEBI:33019"/>
        <dbReference type="ChEBI" id="CHEBI:57711"/>
        <dbReference type="ChEBI" id="CHEBI:128769"/>
        <dbReference type="ChEBI" id="CHEBI:175763"/>
        <dbReference type="EC" id="2.5.1.90"/>
    </reaction>
</comment>
<dbReference type="Proteomes" id="UP000002033">
    <property type="component" value="Chromosome"/>
</dbReference>